<evidence type="ECO:0000256" key="1">
    <source>
        <dbReference type="SAM" id="MobiDB-lite"/>
    </source>
</evidence>
<dbReference type="Proteomes" id="UP000244855">
    <property type="component" value="Unassembled WGS sequence"/>
</dbReference>
<protein>
    <submittedName>
        <fullName evidence="2">Uncharacterized protein</fullName>
    </submittedName>
</protein>
<evidence type="ECO:0000313" key="2">
    <source>
        <dbReference type="EMBL" id="PVI00365.1"/>
    </source>
</evidence>
<dbReference type="EMBL" id="KZ805375">
    <property type="protein sequence ID" value="PVI00365.1"/>
    <property type="molecule type" value="Genomic_DNA"/>
</dbReference>
<sequence>MHHLFSSFVLFLPTYQTPNLTLHHSQILTTRSTPHTQPPTKPRRRRKKFPFLSRAHAPTAAAAAAARQLPNPKITHLRVWYHLLMRVNLVYSSLVLGSSRQTRPSPPKTLDFLGPLGIFGTSSRSIEPNGWDGEPSRSILILCMLCSERYRGRFDTRARTHTHTHTHMSRELERFGPLVYQQP</sequence>
<dbReference type="AlphaFoldDB" id="A0A2V1DT23"/>
<evidence type="ECO:0000313" key="3">
    <source>
        <dbReference type="Proteomes" id="UP000244855"/>
    </source>
</evidence>
<accession>A0A2V1DT23</accession>
<keyword evidence="3" id="KW-1185">Reference proteome</keyword>
<feature type="region of interest" description="Disordered" evidence="1">
    <location>
        <begin position="26"/>
        <end position="47"/>
    </location>
</feature>
<organism evidence="2 3">
    <name type="scientific">Periconia macrospinosa</name>
    <dbReference type="NCBI Taxonomy" id="97972"/>
    <lineage>
        <taxon>Eukaryota</taxon>
        <taxon>Fungi</taxon>
        <taxon>Dikarya</taxon>
        <taxon>Ascomycota</taxon>
        <taxon>Pezizomycotina</taxon>
        <taxon>Dothideomycetes</taxon>
        <taxon>Pleosporomycetidae</taxon>
        <taxon>Pleosporales</taxon>
        <taxon>Massarineae</taxon>
        <taxon>Periconiaceae</taxon>
        <taxon>Periconia</taxon>
    </lineage>
</organism>
<reference evidence="2 3" key="1">
    <citation type="journal article" date="2018" name="Sci. Rep.">
        <title>Comparative genomics provides insights into the lifestyle and reveals functional heterogeneity of dark septate endophytic fungi.</title>
        <authorList>
            <person name="Knapp D.G."/>
            <person name="Nemeth J.B."/>
            <person name="Barry K."/>
            <person name="Hainaut M."/>
            <person name="Henrissat B."/>
            <person name="Johnson J."/>
            <person name="Kuo A."/>
            <person name="Lim J.H.P."/>
            <person name="Lipzen A."/>
            <person name="Nolan M."/>
            <person name="Ohm R.A."/>
            <person name="Tamas L."/>
            <person name="Grigoriev I.V."/>
            <person name="Spatafora J.W."/>
            <person name="Nagy L.G."/>
            <person name="Kovacs G.M."/>
        </authorList>
    </citation>
    <scope>NUCLEOTIDE SEQUENCE [LARGE SCALE GENOMIC DNA]</scope>
    <source>
        <strain evidence="2 3">DSE2036</strain>
    </source>
</reference>
<name>A0A2V1DT23_9PLEO</name>
<proteinExistence type="predicted"/>
<gene>
    <name evidence="2" type="ORF">DM02DRAFT_397359</name>
</gene>